<keyword evidence="7" id="KW-1185">Reference proteome</keyword>
<proteinExistence type="inferred from homology"/>
<evidence type="ECO:0000256" key="4">
    <source>
        <dbReference type="SAM" id="MobiDB-lite"/>
    </source>
</evidence>
<organism evidence="6 7">
    <name type="scientific">Echinicola jeungdonensis</name>
    <dbReference type="NCBI Taxonomy" id="709343"/>
    <lineage>
        <taxon>Bacteria</taxon>
        <taxon>Pseudomonadati</taxon>
        <taxon>Bacteroidota</taxon>
        <taxon>Cytophagia</taxon>
        <taxon>Cytophagales</taxon>
        <taxon>Cyclobacteriaceae</taxon>
        <taxon>Echinicola</taxon>
    </lineage>
</organism>
<dbReference type="RefSeq" id="WP_290248731.1">
    <property type="nucleotide sequence ID" value="NZ_JAUFQT010000001.1"/>
</dbReference>
<keyword evidence="2" id="KW-0694">RNA-binding</keyword>
<name>A0ABV5J8R7_9BACT</name>
<dbReference type="InterPro" id="IPR049435">
    <property type="entry name" value="Cas_Cas6_C"/>
</dbReference>
<dbReference type="InterPro" id="IPR010156">
    <property type="entry name" value="CRISPR-assoc_prot_Cas6"/>
</dbReference>
<dbReference type="EMBL" id="JBHMEW010000067">
    <property type="protein sequence ID" value="MFB9213229.1"/>
    <property type="molecule type" value="Genomic_DNA"/>
</dbReference>
<feature type="region of interest" description="Disordered" evidence="4">
    <location>
        <begin position="251"/>
        <end position="305"/>
    </location>
</feature>
<dbReference type="Proteomes" id="UP001589654">
    <property type="component" value="Unassembled WGS sequence"/>
</dbReference>
<evidence type="ECO:0000313" key="6">
    <source>
        <dbReference type="EMBL" id="MFB9213229.1"/>
    </source>
</evidence>
<feature type="domain" description="CRISPR associated protein Cas6 C-terminal" evidence="5">
    <location>
        <begin position="110"/>
        <end position="249"/>
    </location>
</feature>
<dbReference type="Gene3D" id="3.30.70.1900">
    <property type="match status" value="1"/>
</dbReference>
<accession>A0ABV5J8R7</accession>
<dbReference type="InterPro" id="IPR045747">
    <property type="entry name" value="CRISPR-assoc_prot_Cas6_N_sf"/>
</dbReference>
<evidence type="ECO:0000256" key="2">
    <source>
        <dbReference type="ARBA" id="ARBA00022884"/>
    </source>
</evidence>
<evidence type="ECO:0000313" key="7">
    <source>
        <dbReference type="Proteomes" id="UP001589654"/>
    </source>
</evidence>
<comment type="similarity">
    <text evidence="1">Belongs to the CRISPR-associated protein Cas6/Cse3/CasE family.</text>
</comment>
<dbReference type="PANTHER" id="PTHR36984">
    <property type="entry name" value="CRISPR-ASSOCIATED ENDORIBONUCLEASE CAS6 1"/>
    <property type="match status" value="1"/>
</dbReference>
<protein>
    <submittedName>
        <fullName evidence="6">CRISPR-associated endoribonuclease Cas6</fullName>
    </submittedName>
</protein>
<evidence type="ECO:0000259" key="5">
    <source>
        <dbReference type="Pfam" id="PF01881"/>
    </source>
</evidence>
<reference evidence="6 7" key="1">
    <citation type="submission" date="2024-09" db="EMBL/GenBank/DDBJ databases">
        <authorList>
            <person name="Sun Q."/>
            <person name="Mori K."/>
        </authorList>
    </citation>
    <scope>NUCLEOTIDE SEQUENCE [LARGE SCALE GENOMIC DNA]</scope>
    <source>
        <strain evidence="6 7">CECT 7682</strain>
    </source>
</reference>
<gene>
    <name evidence="6" type="primary">cas6</name>
    <name evidence="6" type="ORF">ACFFUR_15540</name>
</gene>
<dbReference type="Gene3D" id="3.30.70.1890">
    <property type="match status" value="1"/>
</dbReference>
<sequence>MRIRLIFSLKNKGAYLPFHHQYILAQFLKGLIVKGGNEEFFNYNYFNFSGLKGQTKVSRSGLHYYSSLVTLVLSSPNEEFLDYLLEQVFKTPKIELGNLIISPEYTEMETEPELETSNKFVCISPLVLLTPSFNDDSGKRFINPDTDEFSDLLYESTLTRMEKSGWYSQEQMESFYKFQVVPDMNYVNKLKEQQKKFARIYSVYDMDVKYEVRGYTLPFTLYAAPEVQEFVFKCGLGAFTHKGFGMLDLANNSPSQRTEPYKFKREGFVPYKPKQQEQSPEEGSGEGPGEGPDTESSGSEDEKKD</sequence>
<keyword evidence="3" id="KW-0051">Antiviral defense</keyword>
<evidence type="ECO:0000256" key="1">
    <source>
        <dbReference type="ARBA" id="ARBA00005937"/>
    </source>
</evidence>
<comment type="caution">
    <text evidence="6">The sequence shown here is derived from an EMBL/GenBank/DDBJ whole genome shotgun (WGS) entry which is preliminary data.</text>
</comment>
<evidence type="ECO:0000256" key="3">
    <source>
        <dbReference type="ARBA" id="ARBA00023118"/>
    </source>
</evidence>
<dbReference type="CDD" id="cd21140">
    <property type="entry name" value="Cas6_I-like"/>
    <property type="match status" value="1"/>
</dbReference>
<dbReference type="NCBIfam" id="TIGR01877">
    <property type="entry name" value="cas_cas6"/>
    <property type="match status" value="1"/>
</dbReference>
<dbReference type="PANTHER" id="PTHR36984:SF1">
    <property type="entry name" value="CRISPR-ASSOCIATED ENDORIBONUCLEASE CAS6 1"/>
    <property type="match status" value="1"/>
</dbReference>
<dbReference type="Pfam" id="PF01881">
    <property type="entry name" value="Cas_Cas6_C"/>
    <property type="match status" value="1"/>
</dbReference>